<feature type="transmembrane region" description="Helical" evidence="1">
    <location>
        <begin position="106"/>
        <end position="131"/>
    </location>
</feature>
<keyword evidence="1" id="KW-0812">Transmembrane</keyword>
<feature type="transmembrane region" description="Helical" evidence="1">
    <location>
        <begin position="20"/>
        <end position="38"/>
    </location>
</feature>
<feature type="transmembrane region" description="Helical" evidence="1">
    <location>
        <begin position="138"/>
        <end position="159"/>
    </location>
</feature>
<feature type="transmembrane region" description="Helical" evidence="1">
    <location>
        <begin position="165"/>
        <end position="185"/>
    </location>
</feature>
<dbReference type="EMBL" id="MK940828">
    <property type="protein sequence ID" value="QOI14042.1"/>
    <property type="molecule type" value="Genomic_DNA"/>
</dbReference>
<sequence>MLNKKYLKNHINLMTKTSLLLIIFPFMMMTTILFIITLNILHPIYLIILLIWYSLLTCFLMSIWSTNFMYSIILFMIMISGLLIIFLYFSSLISNEQNKIMPWNPFLLISFMLNFIIMFILFFIFSHYLFLNSNSYSLISSPMFISLSSPLFSNIIKIFNYPNNILTLISMFYLLIALFTIIKICSLKSSSLRKIN</sequence>
<evidence type="ECO:0000256" key="1">
    <source>
        <dbReference type="SAM" id="Phobius"/>
    </source>
</evidence>
<dbReference type="AlphaFoldDB" id="A0A7L8Y483"/>
<proteinExistence type="predicted"/>
<keyword evidence="2" id="KW-0496">Mitochondrion</keyword>
<organism evidence="2">
    <name type="scientific">Crematogaster teranishii</name>
    <dbReference type="NCBI Taxonomy" id="2586727"/>
    <lineage>
        <taxon>Eukaryota</taxon>
        <taxon>Metazoa</taxon>
        <taxon>Ecdysozoa</taxon>
        <taxon>Arthropoda</taxon>
        <taxon>Hexapoda</taxon>
        <taxon>Insecta</taxon>
        <taxon>Pterygota</taxon>
        <taxon>Neoptera</taxon>
        <taxon>Endopterygota</taxon>
        <taxon>Hymenoptera</taxon>
        <taxon>Apocrita</taxon>
        <taxon>Aculeata</taxon>
        <taxon>Formicoidea</taxon>
        <taxon>Formicidae</taxon>
        <taxon>Myrmicinae</taxon>
        <taxon>Crematogaster</taxon>
        <taxon>Crematogaster</taxon>
    </lineage>
</organism>
<keyword evidence="1" id="KW-0472">Membrane</keyword>
<accession>A0A7L8Y483</accession>
<protein>
    <submittedName>
        <fullName evidence="2">NADH dehydrogenase subunit 6</fullName>
    </submittedName>
</protein>
<gene>
    <name evidence="2" type="primary">nad6</name>
</gene>
<feature type="transmembrane region" description="Helical" evidence="1">
    <location>
        <begin position="72"/>
        <end position="94"/>
    </location>
</feature>
<keyword evidence="1" id="KW-1133">Transmembrane helix</keyword>
<geneLocation type="mitochondrion" evidence="2"/>
<reference evidence="2" key="1">
    <citation type="submission" date="2019-05" db="EMBL/GenBank/DDBJ databases">
        <title>The complete mitochondrial genome of crematogaster teranishii.</title>
        <authorList>
            <person name="Park J."/>
            <person name="Kwon W."/>
            <person name="Park J."/>
        </authorList>
    </citation>
    <scope>NUCLEOTIDE SEQUENCE</scope>
</reference>
<feature type="transmembrane region" description="Helical" evidence="1">
    <location>
        <begin position="44"/>
        <end position="65"/>
    </location>
</feature>
<name>A0A7L8Y483_9HYME</name>
<evidence type="ECO:0000313" key="2">
    <source>
        <dbReference type="EMBL" id="QOI14042.1"/>
    </source>
</evidence>